<reference evidence="4 5" key="1">
    <citation type="submission" date="2018-01" db="EMBL/GenBank/DDBJ databases">
        <title>Complete genome sequence of Salinigranum rubrum GX10T, an extremely halophilic archaeon isolated from a marine solar saltern.</title>
        <authorList>
            <person name="Han S."/>
        </authorList>
    </citation>
    <scope>NUCLEOTIDE SEQUENCE [LARGE SCALE GENOMIC DNA]</scope>
    <source>
        <strain evidence="4 5">GX10</strain>
    </source>
</reference>
<dbReference type="InterPro" id="IPR003782">
    <property type="entry name" value="SCO1/SenC"/>
</dbReference>
<evidence type="ECO:0000256" key="1">
    <source>
        <dbReference type="ARBA" id="ARBA00010996"/>
    </source>
</evidence>
<dbReference type="SUPFAM" id="SSF52833">
    <property type="entry name" value="Thioredoxin-like"/>
    <property type="match status" value="1"/>
</dbReference>
<feature type="binding site" evidence="2">
    <location>
        <position position="91"/>
    </location>
    <ligand>
        <name>Cu cation</name>
        <dbReference type="ChEBI" id="CHEBI:23378"/>
    </ligand>
</feature>
<sequence>MNRRSFLASGTALGAVATAGCLGAVGFGDSNPNVALGAPDRTADVSSEDLPYPAWGQRVPDVTLPAPLSGQDVSFRGVDRPFLTTFVFTNCMTACPVLLSTLREVQVHSVQEGYADEVAFYPMTFDPARDDAEALRAELEQFNVDSSVENWQFLRPETEERAKEVITDQFGVTFQKEEVEDGPYMFVHLSLIILVNADGYVERAYRGQQTDEGQVIADLRKVRNA</sequence>
<dbReference type="CDD" id="cd02968">
    <property type="entry name" value="SCO"/>
    <property type="match status" value="1"/>
</dbReference>
<proteinExistence type="inferred from homology"/>
<feature type="binding site" evidence="2">
    <location>
        <position position="188"/>
    </location>
    <ligand>
        <name>Cu cation</name>
        <dbReference type="ChEBI" id="CHEBI:23378"/>
    </ligand>
</feature>
<gene>
    <name evidence="4" type="ORF">C2R22_07855</name>
</gene>
<dbReference type="AlphaFoldDB" id="A0A2I8VI30"/>
<dbReference type="Gene3D" id="3.40.30.10">
    <property type="entry name" value="Glutaredoxin"/>
    <property type="match status" value="1"/>
</dbReference>
<keyword evidence="2" id="KW-0186">Copper</keyword>
<dbReference type="EMBL" id="CP026309">
    <property type="protein sequence ID" value="AUV81581.1"/>
    <property type="molecule type" value="Genomic_DNA"/>
</dbReference>
<dbReference type="Pfam" id="PF02630">
    <property type="entry name" value="SCO1-SenC"/>
    <property type="match status" value="1"/>
</dbReference>
<organism evidence="4 5">
    <name type="scientific">Salinigranum rubrum</name>
    <dbReference type="NCBI Taxonomy" id="755307"/>
    <lineage>
        <taxon>Archaea</taxon>
        <taxon>Methanobacteriati</taxon>
        <taxon>Methanobacteriota</taxon>
        <taxon>Stenosarchaea group</taxon>
        <taxon>Halobacteria</taxon>
        <taxon>Halobacteriales</taxon>
        <taxon>Haloferacaceae</taxon>
        <taxon>Salinigranum</taxon>
    </lineage>
</organism>
<dbReference type="InterPro" id="IPR036249">
    <property type="entry name" value="Thioredoxin-like_sf"/>
</dbReference>
<dbReference type="OrthoDB" id="27579at2157"/>
<evidence type="ECO:0000256" key="2">
    <source>
        <dbReference type="PIRSR" id="PIRSR603782-1"/>
    </source>
</evidence>
<dbReference type="PANTHER" id="PTHR12151">
    <property type="entry name" value="ELECTRON TRANSPORT PROTIN SCO1/SENC FAMILY MEMBER"/>
    <property type="match status" value="1"/>
</dbReference>
<keyword evidence="3" id="KW-1015">Disulfide bond</keyword>
<keyword evidence="5" id="KW-1185">Reference proteome</keyword>
<dbReference type="RefSeq" id="WP_103425269.1">
    <property type="nucleotide sequence ID" value="NZ_CP026309.1"/>
</dbReference>
<protein>
    <submittedName>
        <fullName evidence="4">SCO family protein</fullName>
    </submittedName>
</protein>
<dbReference type="GO" id="GO:0046872">
    <property type="term" value="F:metal ion binding"/>
    <property type="evidence" value="ECO:0007669"/>
    <property type="project" value="UniProtKB-KW"/>
</dbReference>
<dbReference type="KEGG" id="srub:C2R22_07855"/>
<evidence type="ECO:0000313" key="4">
    <source>
        <dbReference type="EMBL" id="AUV81581.1"/>
    </source>
</evidence>
<evidence type="ECO:0000256" key="3">
    <source>
        <dbReference type="PIRSR" id="PIRSR603782-2"/>
    </source>
</evidence>
<dbReference type="PANTHER" id="PTHR12151:SF25">
    <property type="entry name" value="LINALOOL DEHYDRATASE_ISOMERASE DOMAIN-CONTAINING PROTEIN"/>
    <property type="match status" value="1"/>
</dbReference>
<dbReference type="GeneID" id="35591995"/>
<comment type="similarity">
    <text evidence="1">Belongs to the SCO1/2 family.</text>
</comment>
<keyword evidence="2" id="KW-0479">Metal-binding</keyword>
<dbReference type="Proteomes" id="UP000236584">
    <property type="component" value="Chromosome"/>
</dbReference>
<name>A0A2I8VI30_9EURY</name>
<feature type="binding site" evidence="2">
    <location>
        <position position="95"/>
    </location>
    <ligand>
        <name>Cu cation</name>
        <dbReference type="ChEBI" id="CHEBI:23378"/>
    </ligand>
</feature>
<feature type="disulfide bond" description="Redox-active" evidence="3">
    <location>
        <begin position="91"/>
        <end position="95"/>
    </location>
</feature>
<accession>A0A2I8VI30</accession>
<evidence type="ECO:0000313" key="5">
    <source>
        <dbReference type="Proteomes" id="UP000236584"/>
    </source>
</evidence>
<dbReference type="PROSITE" id="PS51257">
    <property type="entry name" value="PROKAR_LIPOPROTEIN"/>
    <property type="match status" value="1"/>
</dbReference>